<reference evidence="8" key="1">
    <citation type="submission" date="2010-08" db="EMBL/GenBank/DDBJ databases">
        <title>Genome sequence of Parvularcula bermudensis HTCC2503.</title>
        <authorList>
            <person name="Kang D.-M."/>
            <person name="Oh H.-M."/>
            <person name="Cho J.-C."/>
        </authorList>
    </citation>
    <scope>NUCLEOTIDE SEQUENCE [LARGE SCALE GENOMIC DNA]</scope>
    <source>
        <strain evidence="8">ATCC BAA-594 / HTCC2503 / KCTC 12087</strain>
    </source>
</reference>
<sequence>MNLFRLFLTLCAYFGATAQAQILLRGNDGDPETLDHHGTSTIAESRLMDDLYSGLVDFSPTAEVVPGTAERWDLSDDGLTYVFYLREDAAWSNGDPVTAHDFVFAFRRLMDPLTSAKYATILYPIKKAEQVNTGELPPSELGVRAIDDRTLEIRLETATPYFLDQLTHQTGKPLHQASVEAFGDQFVKPENMVTNGAYKLESSTLNARIVLRKNEYFYDADKVAIEEVHYIPFEDRSTCVRAWEAEEVHICTDLPAQDLRRLEQYGDSLRVVPYLGTYYYALNTQDEFLSDPEIRLAMSLVIDREFLADEIWPGMIPATSLVPVGINNYPGGSPTLDIYNMSMLDREDEAMAIMARKGITKENPVHVELMYNSGENHKNTATAIADMWSEIGLKVTFKIRDAAAHYAYLRDKGPMQVARAGWIGDYSDPQNFLFLLESYNDGFNYARYDNPEYDAIMVRAANELDLDVRAEILREAEAIVLRDTPFLPIYYYSSFTLVSPRIEGYESNVMNKHLSRYLTLVD</sequence>
<evidence type="ECO:0000259" key="6">
    <source>
        <dbReference type="Pfam" id="PF00496"/>
    </source>
</evidence>
<dbReference type="SUPFAM" id="SSF53850">
    <property type="entry name" value="Periplasmic binding protein-like II"/>
    <property type="match status" value="1"/>
</dbReference>
<dbReference type="Gene3D" id="3.90.76.10">
    <property type="entry name" value="Dipeptide-binding Protein, Domain 1"/>
    <property type="match status" value="1"/>
</dbReference>
<proteinExistence type="inferred from homology"/>
<dbReference type="HOGENOM" id="CLU_017028_0_3_5"/>
<dbReference type="RefSeq" id="WP_013300501.1">
    <property type="nucleotide sequence ID" value="NC_014414.1"/>
</dbReference>
<accession>E0TEV5</accession>
<dbReference type="Pfam" id="PF00496">
    <property type="entry name" value="SBP_bac_5"/>
    <property type="match status" value="1"/>
</dbReference>
<dbReference type="AlphaFoldDB" id="E0TEV5"/>
<organism evidence="7 8">
    <name type="scientific">Parvularcula bermudensis (strain ATCC BAA-594 / HTCC2503 / KCTC 12087)</name>
    <dbReference type="NCBI Taxonomy" id="314260"/>
    <lineage>
        <taxon>Bacteria</taxon>
        <taxon>Pseudomonadati</taxon>
        <taxon>Pseudomonadota</taxon>
        <taxon>Alphaproteobacteria</taxon>
        <taxon>Parvularculales</taxon>
        <taxon>Parvularculaceae</taxon>
        <taxon>Parvularcula</taxon>
    </lineage>
</organism>
<comment type="similarity">
    <text evidence="2">Belongs to the bacterial solute-binding protein 5 family.</text>
</comment>
<keyword evidence="3" id="KW-0813">Transport</keyword>
<dbReference type="OrthoDB" id="9803988at2"/>
<dbReference type="eggNOG" id="COG4166">
    <property type="taxonomic scope" value="Bacteria"/>
</dbReference>
<dbReference type="GO" id="GO:0015833">
    <property type="term" value="P:peptide transport"/>
    <property type="evidence" value="ECO:0007669"/>
    <property type="project" value="TreeGrafter"/>
</dbReference>
<dbReference type="Proteomes" id="UP000001302">
    <property type="component" value="Chromosome"/>
</dbReference>
<feature type="chain" id="PRO_5003140620" evidence="5">
    <location>
        <begin position="21"/>
        <end position="522"/>
    </location>
</feature>
<gene>
    <name evidence="7" type="ordered locus">PB2503_07349</name>
</gene>
<dbReference type="CDD" id="cd08504">
    <property type="entry name" value="PBP2_OppA"/>
    <property type="match status" value="1"/>
</dbReference>
<dbReference type="GO" id="GO:0030288">
    <property type="term" value="C:outer membrane-bounded periplasmic space"/>
    <property type="evidence" value="ECO:0007669"/>
    <property type="project" value="TreeGrafter"/>
</dbReference>
<comment type="subcellular location">
    <subcellularLocation>
        <location evidence="1">Periplasm</location>
    </subcellularLocation>
</comment>
<dbReference type="PIRSF" id="PIRSF002741">
    <property type="entry name" value="MppA"/>
    <property type="match status" value="1"/>
</dbReference>
<dbReference type="InterPro" id="IPR000914">
    <property type="entry name" value="SBP_5_dom"/>
</dbReference>
<keyword evidence="8" id="KW-1185">Reference proteome</keyword>
<evidence type="ECO:0000313" key="7">
    <source>
        <dbReference type="EMBL" id="ADM09527.1"/>
    </source>
</evidence>
<evidence type="ECO:0000256" key="3">
    <source>
        <dbReference type="ARBA" id="ARBA00022448"/>
    </source>
</evidence>
<evidence type="ECO:0000256" key="1">
    <source>
        <dbReference type="ARBA" id="ARBA00004418"/>
    </source>
</evidence>
<dbReference type="InterPro" id="IPR039424">
    <property type="entry name" value="SBP_5"/>
</dbReference>
<dbReference type="STRING" id="314260.PB2503_07349"/>
<dbReference type="PANTHER" id="PTHR30290">
    <property type="entry name" value="PERIPLASMIC BINDING COMPONENT OF ABC TRANSPORTER"/>
    <property type="match status" value="1"/>
</dbReference>
<dbReference type="Gene3D" id="3.40.190.10">
    <property type="entry name" value="Periplasmic binding protein-like II"/>
    <property type="match status" value="1"/>
</dbReference>
<dbReference type="FunFam" id="3.90.76.10:FF:000001">
    <property type="entry name" value="Oligopeptide ABC transporter substrate-binding protein"/>
    <property type="match status" value="1"/>
</dbReference>
<dbReference type="KEGG" id="pbr:PB2503_07349"/>
<feature type="domain" description="Solute-binding protein family 5" evidence="6">
    <location>
        <begin position="63"/>
        <end position="440"/>
    </location>
</feature>
<evidence type="ECO:0000256" key="5">
    <source>
        <dbReference type="SAM" id="SignalP"/>
    </source>
</evidence>
<evidence type="ECO:0000256" key="4">
    <source>
        <dbReference type="ARBA" id="ARBA00022729"/>
    </source>
</evidence>
<dbReference type="InterPro" id="IPR030678">
    <property type="entry name" value="Peptide/Ni-bd"/>
</dbReference>
<dbReference type="GO" id="GO:0043190">
    <property type="term" value="C:ATP-binding cassette (ABC) transporter complex"/>
    <property type="evidence" value="ECO:0007669"/>
    <property type="project" value="InterPro"/>
</dbReference>
<name>E0TEV5_PARBH</name>
<evidence type="ECO:0000256" key="2">
    <source>
        <dbReference type="ARBA" id="ARBA00005695"/>
    </source>
</evidence>
<dbReference type="EMBL" id="CP002156">
    <property type="protein sequence ID" value="ADM09527.1"/>
    <property type="molecule type" value="Genomic_DNA"/>
</dbReference>
<feature type="signal peptide" evidence="5">
    <location>
        <begin position="1"/>
        <end position="20"/>
    </location>
</feature>
<keyword evidence="4 5" id="KW-0732">Signal</keyword>
<dbReference type="Gene3D" id="3.10.105.10">
    <property type="entry name" value="Dipeptide-binding Protein, Domain 3"/>
    <property type="match status" value="1"/>
</dbReference>
<dbReference type="PANTHER" id="PTHR30290:SF10">
    <property type="entry name" value="PERIPLASMIC OLIGOPEPTIDE-BINDING PROTEIN-RELATED"/>
    <property type="match status" value="1"/>
</dbReference>
<reference evidence="7 8" key="2">
    <citation type="journal article" date="2011" name="J. Bacteriol.">
        <title>Complete genome sequence of strain HTCC2503T of Parvularcula bermudensis, the type species of the order "Parvularculales" in the class Alphaproteobacteria.</title>
        <authorList>
            <person name="Oh H.M."/>
            <person name="Kang I."/>
            <person name="Vergin K.L."/>
            <person name="Kang D."/>
            <person name="Rhee K.H."/>
            <person name="Giovannoni S.J."/>
            <person name="Cho J.C."/>
        </authorList>
    </citation>
    <scope>NUCLEOTIDE SEQUENCE [LARGE SCALE GENOMIC DNA]</scope>
    <source>
        <strain evidence="8">ATCC BAA-594 / HTCC2503 / KCTC 12087</strain>
    </source>
</reference>
<evidence type="ECO:0000313" key="8">
    <source>
        <dbReference type="Proteomes" id="UP000001302"/>
    </source>
</evidence>
<dbReference type="GO" id="GO:1904680">
    <property type="term" value="F:peptide transmembrane transporter activity"/>
    <property type="evidence" value="ECO:0007669"/>
    <property type="project" value="TreeGrafter"/>
</dbReference>
<protein>
    <submittedName>
        <fullName evidence="7">ABC oligopeptide transporter, perplasmic substrate-binding protein OppA</fullName>
    </submittedName>
</protein>